<dbReference type="EMBL" id="LFZN01000101">
    <property type="protein sequence ID" value="KXS98989.1"/>
    <property type="molecule type" value="Genomic_DNA"/>
</dbReference>
<accession>A0A139H978</accession>
<name>A0A139H978_9PEZI</name>
<comment type="caution">
    <text evidence="1">The sequence shown here is derived from an EMBL/GenBank/DDBJ whole genome shotgun (WGS) entry which is preliminary data.</text>
</comment>
<keyword evidence="2" id="KW-1185">Reference proteome</keyword>
<proteinExistence type="predicted"/>
<protein>
    <submittedName>
        <fullName evidence="1">Uncharacterized protein</fullName>
    </submittedName>
</protein>
<gene>
    <name evidence="1" type="ORF">AC578_6160</name>
</gene>
<organism evidence="1 2">
    <name type="scientific">Pseudocercospora eumusae</name>
    <dbReference type="NCBI Taxonomy" id="321146"/>
    <lineage>
        <taxon>Eukaryota</taxon>
        <taxon>Fungi</taxon>
        <taxon>Dikarya</taxon>
        <taxon>Ascomycota</taxon>
        <taxon>Pezizomycotina</taxon>
        <taxon>Dothideomycetes</taxon>
        <taxon>Dothideomycetidae</taxon>
        <taxon>Mycosphaerellales</taxon>
        <taxon>Mycosphaerellaceae</taxon>
        <taxon>Pseudocercospora</taxon>
    </lineage>
</organism>
<dbReference type="AlphaFoldDB" id="A0A139H978"/>
<evidence type="ECO:0000313" key="2">
    <source>
        <dbReference type="Proteomes" id="UP000070133"/>
    </source>
</evidence>
<dbReference type="Proteomes" id="UP000070133">
    <property type="component" value="Unassembled WGS sequence"/>
</dbReference>
<sequence length="110" mass="12453">MASHEDEDFVALGSVMWTEIMFEYLRREREQLIVVDAEDMVNDGRALLDKVGQRLGTDPAGLKDEWTEGFDVSNGWSMEDEISRHSAEVLNADADKMCCRWSQASSGHRA</sequence>
<dbReference type="OrthoDB" id="3650366at2759"/>
<evidence type="ECO:0000313" key="1">
    <source>
        <dbReference type="EMBL" id="KXS98989.1"/>
    </source>
</evidence>
<reference evidence="1 2" key="1">
    <citation type="submission" date="2015-07" db="EMBL/GenBank/DDBJ databases">
        <title>Comparative genomics of the Sigatoka disease complex on banana suggests a link between parallel evolutionary changes in Pseudocercospora fijiensis and Pseudocercospora eumusae and increased virulence on the banana host.</title>
        <authorList>
            <person name="Chang T.-C."/>
            <person name="Salvucci A."/>
            <person name="Crous P.W."/>
            <person name="Stergiopoulos I."/>
        </authorList>
    </citation>
    <scope>NUCLEOTIDE SEQUENCE [LARGE SCALE GENOMIC DNA]</scope>
    <source>
        <strain evidence="1 2">CBS 114824</strain>
    </source>
</reference>